<dbReference type="Proteomes" id="UP001175271">
    <property type="component" value="Unassembled WGS sequence"/>
</dbReference>
<organism evidence="2 3">
    <name type="scientific">Steinernema hermaphroditum</name>
    <dbReference type="NCBI Taxonomy" id="289476"/>
    <lineage>
        <taxon>Eukaryota</taxon>
        <taxon>Metazoa</taxon>
        <taxon>Ecdysozoa</taxon>
        <taxon>Nematoda</taxon>
        <taxon>Chromadorea</taxon>
        <taxon>Rhabditida</taxon>
        <taxon>Tylenchina</taxon>
        <taxon>Panagrolaimomorpha</taxon>
        <taxon>Strongyloidoidea</taxon>
        <taxon>Steinernematidae</taxon>
        <taxon>Steinernema</taxon>
    </lineage>
</organism>
<evidence type="ECO:0000256" key="1">
    <source>
        <dbReference type="SAM" id="MobiDB-lite"/>
    </source>
</evidence>
<comment type="caution">
    <text evidence="2">The sequence shown here is derived from an EMBL/GenBank/DDBJ whole genome shotgun (WGS) entry which is preliminary data.</text>
</comment>
<sequence>MVERAAKNSSPFLPTGRAVQLPGGLREVQRLPGGSDEAVRTPSRRTQMESPTSCPPHEEERG</sequence>
<evidence type="ECO:0000313" key="3">
    <source>
        <dbReference type="Proteomes" id="UP001175271"/>
    </source>
</evidence>
<name>A0AA39HLV9_9BILA</name>
<keyword evidence="3" id="KW-1185">Reference proteome</keyword>
<evidence type="ECO:0000313" key="2">
    <source>
        <dbReference type="EMBL" id="KAK0407760.1"/>
    </source>
</evidence>
<dbReference type="AlphaFoldDB" id="A0AA39HLV9"/>
<proteinExistence type="predicted"/>
<accession>A0AA39HLV9</accession>
<reference evidence="2" key="1">
    <citation type="submission" date="2023-06" db="EMBL/GenBank/DDBJ databases">
        <title>Genomic analysis of the entomopathogenic nematode Steinernema hermaphroditum.</title>
        <authorList>
            <person name="Schwarz E.M."/>
            <person name="Heppert J.K."/>
            <person name="Baniya A."/>
            <person name="Schwartz H.T."/>
            <person name="Tan C.-H."/>
            <person name="Antoshechkin I."/>
            <person name="Sternberg P.W."/>
            <person name="Goodrich-Blair H."/>
            <person name="Dillman A.R."/>
        </authorList>
    </citation>
    <scope>NUCLEOTIDE SEQUENCE</scope>
    <source>
        <strain evidence="2">PS9179</strain>
        <tissue evidence="2">Whole animal</tissue>
    </source>
</reference>
<gene>
    <name evidence="2" type="ORF">QR680_003575</name>
</gene>
<dbReference type="EMBL" id="JAUCMV010000003">
    <property type="protein sequence ID" value="KAK0407760.1"/>
    <property type="molecule type" value="Genomic_DNA"/>
</dbReference>
<protein>
    <submittedName>
        <fullName evidence="2">Uncharacterized protein</fullName>
    </submittedName>
</protein>
<feature type="region of interest" description="Disordered" evidence="1">
    <location>
        <begin position="1"/>
        <end position="62"/>
    </location>
</feature>